<evidence type="ECO:0000313" key="2">
    <source>
        <dbReference type="Proteomes" id="UP000255389"/>
    </source>
</evidence>
<organism evidence="1 2">
    <name type="scientific">Mycolicibacterium fortuitum</name>
    <name type="common">Mycobacterium fortuitum</name>
    <dbReference type="NCBI Taxonomy" id="1766"/>
    <lineage>
        <taxon>Bacteria</taxon>
        <taxon>Bacillati</taxon>
        <taxon>Actinomycetota</taxon>
        <taxon>Actinomycetes</taxon>
        <taxon>Mycobacteriales</taxon>
        <taxon>Mycobacteriaceae</taxon>
        <taxon>Mycolicibacterium</taxon>
    </lineage>
</organism>
<gene>
    <name evidence="1" type="ORF">NCTC1542_07002</name>
</gene>
<accession>A0A378WCX6</accession>
<dbReference type="Proteomes" id="UP000255389">
    <property type="component" value="Unassembled WGS sequence"/>
</dbReference>
<reference evidence="1 2" key="1">
    <citation type="submission" date="2018-06" db="EMBL/GenBank/DDBJ databases">
        <authorList>
            <consortium name="Pathogen Informatics"/>
            <person name="Doyle S."/>
        </authorList>
    </citation>
    <scope>NUCLEOTIDE SEQUENCE [LARGE SCALE GENOMIC DNA]</scope>
    <source>
        <strain evidence="1 2">NCTC1542</strain>
    </source>
</reference>
<protein>
    <submittedName>
        <fullName evidence="1">Uncharacterized protein</fullName>
    </submittedName>
</protein>
<name>A0A378WCX6_MYCFO</name>
<proteinExistence type="predicted"/>
<dbReference type="EMBL" id="UGQY01000006">
    <property type="protein sequence ID" value="SUA31647.1"/>
    <property type="molecule type" value="Genomic_DNA"/>
</dbReference>
<sequence>MTVEYYDLAQRLYAARSGQPVLRVAGALFELSPTAIVAEVATDAAGTLTADIAVANGQPRRVNGDDVLRALRDAGAGFDDDPAAQPLPQLVITDGRALGLLAAAARAARNRPDVAAAAAVVGWWADRTGYPGSGAVVALMSHSRQRYITGALPSAERRSEHWRATFGVAAGIRGMWPWAQRLASGSLLDMLADAHEDDRYSFTVAANRFASGADWAAKDRAPVAAMGLRRRCDAAELWEAALRSDRLWRQRATHTGHVSGGEVVASTAGTFTVACNRLDTRLRDGSEITGWQGGLDNYDRAVRFEGEINKAAVVKGALWLTISRVRADLRPHVGDWASLMPAPPQQSTVRSRRNRYGRLQFGTDSWIASGRTPGLTRRDVPLDVLIAAADDE</sequence>
<dbReference type="AlphaFoldDB" id="A0A378WCX6"/>
<evidence type="ECO:0000313" key="1">
    <source>
        <dbReference type="EMBL" id="SUA31647.1"/>
    </source>
</evidence>